<accession>A0A067ZIY6</accession>
<name>A0A067ZIY6_9CAUD</name>
<organism evidence="1 2">
    <name type="scientific">Escherichia phage vB_EcoM_PhAPEC2</name>
    <dbReference type="NCBI Taxonomy" id="1391224"/>
    <lineage>
        <taxon>Viruses</taxon>
        <taxon>Duplodnaviria</taxon>
        <taxon>Heunggongvirae</taxon>
        <taxon>Uroviricota</taxon>
        <taxon>Caudoviricetes</taxon>
        <taxon>Pantevenvirales</taxon>
        <taxon>Straboviridae</taxon>
        <taxon>Tevenvirinae</taxon>
        <taxon>Mosigvirus</taxon>
        <taxon>Mosigvirus phapec2</taxon>
    </lineage>
</organism>
<keyword evidence="2" id="KW-1185">Reference proteome</keyword>
<proteinExistence type="predicted"/>
<protein>
    <submittedName>
        <fullName evidence="1">Uncharacterized protein</fullName>
    </submittedName>
</protein>
<dbReference type="Proteomes" id="UP000027388">
    <property type="component" value="Segment"/>
</dbReference>
<gene>
    <name evidence="1" type="ORF">PhAPEC2_136</name>
</gene>
<dbReference type="RefSeq" id="YP_009056728.1">
    <property type="nucleotide sequence ID" value="NC_024794.1"/>
</dbReference>
<evidence type="ECO:0000313" key="2">
    <source>
        <dbReference type="Proteomes" id="UP000027388"/>
    </source>
</evidence>
<dbReference type="KEGG" id="vg:20284413"/>
<dbReference type="EMBL" id="KF562341">
    <property type="protein sequence ID" value="AHV82845.1"/>
    <property type="molecule type" value="Genomic_DNA"/>
</dbReference>
<evidence type="ECO:0000313" key="1">
    <source>
        <dbReference type="EMBL" id="AHV82845.1"/>
    </source>
</evidence>
<sequence>MNICLGSTIPKGYVIDVTTYENDGDNYKTKTLFGVEEHELQQFKYLLKKFKSRHSSTKAERYCGNTLFSDCSLLIYEYLVEGLFSDQLYPEFIKKVFDIEVDLGNKSEEDESRVFDLFRENGYLVSEGLTDILGHASEYYDYDFLRVVERVEFAYIEEEIVLPTVKMIDLL</sequence>
<dbReference type="GeneID" id="20284413"/>
<reference evidence="1 2" key="1">
    <citation type="journal article" date="2014" name="Vet. Microbiol.">
        <title>A cocktail of in vitro efficient phages is not a guarantee for in vivo therapeutic results against avian colibacillosis.</title>
        <authorList>
            <person name="Tsonos J."/>
            <person name="Oosterik L.H."/>
            <person name="Tuntufye H.N."/>
            <person name="Klumpp J."/>
            <person name="Butaye P."/>
            <person name="De Greve H."/>
            <person name="Hernalsteens J.P."/>
            <person name="Lavigne R."/>
            <person name="Goddeeris B.M."/>
        </authorList>
    </citation>
    <scope>NUCLEOTIDE SEQUENCE [LARGE SCALE GENOMIC DNA]</scope>
</reference>